<evidence type="ECO:0000313" key="1">
    <source>
        <dbReference type="EMBL" id="AKN38772.1"/>
    </source>
</evidence>
<reference evidence="1" key="1">
    <citation type="journal article" date="2015" name="MBio">
        <title>Eco-Evolutionary Dynamics of Episomes among Ecologically Cohesive Bacterial Populations.</title>
        <authorList>
            <person name="Xue H."/>
            <person name="Cordero O.X."/>
            <person name="Camas F.M."/>
            <person name="Trimble W."/>
            <person name="Meyer F."/>
            <person name="Guglielmini J."/>
            <person name="Rocha E.P."/>
            <person name="Polz M.F."/>
        </authorList>
    </citation>
    <scope>NUCLEOTIDE SEQUENCE</scope>
    <source>
        <strain evidence="1">FF_3</strain>
    </source>
</reference>
<sequence>MRSIAFGINLFPRCEKTSFGELVYFGILKRFQNPLSPFMIAISRKHFKYSCTLFGFKMFWTERRASATDQGIFQRWHGKGTNQN</sequence>
<dbReference type="EMBL" id="KP795614">
    <property type="protein sequence ID" value="AKN38772.1"/>
    <property type="molecule type" value="Genomic_DNA"/>
</dbReference>
<accession>A0A0H3ZW25</accession>
<protein>
    <submittedName>
        <fullName evidence="1">Uncharacterized protein</fullName>
    </submittedName>
</protein>
<name>A0A0H3ZW25_9VIBR</name>
<organism evidence="1">
    <name type="scientific">Vibrio tasmaniensis</name>
    <dbReference type="NCBI Taxonomy" id="212663"/>
    <lineage>
        <taxon>Bacteria</taxon>
        <taxon>Pseudomonadati</taxon>
        <taxon>Pseudomonadota</taxon>
        <taxon>Gammaproteobacteria</taxon>
        <taxon>Vibrionales</taxon>
        <taxon>Vibrionaceae</taxon>
        <taxon>Vibrio</taxon>
    </lineage>
</organism>
<proteinExistence type="predicted"/>
<dbReference type="AlphaFoldDB" id="A0A0H3ZW25"/>